<keyword evidence="3" id="KW-1185">Reference proteome</keyword>
<organism evidence="1">
    <name type="scientific">Hexamita inflata</name>
    <dbReference type="NCBI Taxonomy" id="28002"/>
    <lineage>
        <taxon>Eukaryota</taxon>
        <taxon>Metamonada</taxon>
        <taxon>Diplomonadida</taxon>
        <taxon>Hexamitidae</taxon>
        <taxon>Hexamitinae</taxon>
        <taxon>Hexamita</taxon>
    </lineage>
</organism>
<protein>
    <submittedName>
        <fullName evidence="2">Hypothetical_protein</fullName>
    </submittedName>
</protein>
<proteinExistence type="predicted"/>
<dbReference type="AlphaFoldDB" id="A0AA86PMK6"/>
<accession>A0AA86PMK6</accession>
<evidence type="ECO:0000313" key="3">
    <source>
        <dbReference type="Proteomes" id="UP001642409"/>
    </source>
</evidence>
<name>A0AA86PMK6_9EUKA</name>
<comment type="caution">
    <text evidence="1">The sequence shown here is derived from an EMBL/GenBank/DDBJ whole genome shotgun (WGS) entry which is preliminary data.</text>
</comment>
<gene>
    <name evidence="1" type="ORF">HINF_LOCUS30575</name>
    <name evidence="2" type="ORF">HINF_LOCUS53739</name>
</gene>
<evidence type="ECO:0000313" key="2">
    <source>
        <dbReference type="EMBL" id="CAL6068933.1"/>
    </source>
</evidence>
<sequence>MNKEARTGRSSTREQRSDQRDWFRLQRQKVLCIPNLTYGDIDVVLEIIISGDRLALSAGRVLMSCDSHFCLFHTRILHRLTTRISLIRFQMWYYCKSAADKFSFRKIHYLNMNAQIGHVAILMKKLPQNVHEI</sequence>
<reference evidence="1" key="1">
    <citation type="submission" date="2023-06" db="EMBL/GenBank/DDBJ databases">
        <authorList>
            <person name="Kurt Z."/>
        </authorList>
    </citation>
    <scope>NUCLEOTIDE SEQUENCE</scope>
</reference>
<dbReference type="EMBL" id="CAXDID020000275">
    <property type="protein sequence ID" value="CAL6068933.1"/>
    <property type="molecule type" value="Genomic_DNA"/>
</dbReference>
<reference evidence="2 3" key="2">
    <citation type="submission" date="2024-07" db="EMBL/GenBank/DDBJ databases">
        <authorList>
            <person name="Akdeniz Z."/>
        </authorList>
    </citation>
    <scope>NUCLEOTIDE SEQUENCE [LARGE SCALE GENOMIC DNA]</scope>
</reference>
<dbReference type="EMBL" id="CATOUU010000709">
    <property type="protein sequence ID" value="CAI9942930.1"/>
    <property type="molecule type" value="Genomic_DNA"/>
</dbReference>
<evidence type="ECO:0000313" key="1">
    <source>
        <dbReference type="EMBL" id="CAI9942930.1"/>
    </source>
</evidence>
<dbReference type="Proteomes" id="UP001642409">
    <property type="component" value="Unassembled WGS sequence"/>
</dbReference>